<sequence length="75" mass="8519">MGFWTASIAENAGIKGTDSLHIAMAEKGKAEYFVTCDDSIYKKAKKYQKELKIKVYGILEFLEEVLNLVTNNRQD</sequence>
<name>A0A0F8ZJP1_9ZZZZ</name>
<protein>
    <recommendedName>
        <fullName evidence="2">PIN domain-containing protein</fullName>
    </recommendedName>
</protein>
<comment type="caution">
    <text evidence="1">The sequence shown here is derived from an EMBL/GenBank/DDBJ whole genome shotgun (WGS) entry which is preliminary data.</text>
</comment>
<gene>
    <name evidence="1" type="ORF">LCGC14_3027000</name>
</gene>
<reference evidence="1" key="1">
    <citation type="journal article" date="2015" name="Nature">
        <title>Complex archaea that bridge the gap between prokaryotes and eukaryotes.</title>
        <authorList>
            <person name="Spang A."/>
            <person name="Saw J.H."/>
            <person name="Jorgensen S.L."/>
            <person name="Zaremba-Niedzwiedzka K."/>
            <person name="Martijn J."/>
            <person name="Lind A.E."/>
            <person name="van Eijk R."/>
            <person name="Schleper C."/>
            <person name="Guy L."/>
            <person name="Ettema T.J."/>
        </authorList>
    </citation>
    <scope>NUCLEOTIDE SEQUENCE</scope>
</reference>
<dbReference type="SUPFAM" id="SSF88723">
    <property type="entry name" value="PIN domain-like"/>
    <property type="match status" value="1"/>
</dbReference>
<proteinExistence type="predicted"/>
<organism evidence="1">
    <name type="scientific">marine sediment metagenome</name>
    <dbReference type="NCBI Taxonomy" id="412755"/>
    <lineage>
        <taxon>unclassified sequences</taxon>
        <taxon>metagenomes</taxon>
        <taxon>ecological metagenomes</taxon>
    </lineage>
</organism>
<dbReference type="AlphaFoldDB" id="A0A0F8ZJP1"/>
<evidence type="ECO:0000313" key="1">
    <source>
        <dbReference type="EMBL" id="KKK60176.1"/>
    </source>
</evidence>
<dbReference type="InterPro" id="IPR029060">
    <property type="entry name" value="PIN-like_dom_sf"/>
</dbReference>
<dbReference type="EMBL" id="LAZR01063099">
    <property type="protein sequence ID" value="KKK60176.1"/>
    <property type="molecule type" value="Genomic_DNA"/>
</dbReference>
<accession>A0A0F8ZJP1</accession>
<evidence type="ECO:0008006" key="2">
    <source>
        <dbReference type="Google" id="ProtNLM"/>
    </source>
</evidence>